<dbReference type="InterPro" id="IPR027246">
    <property type="entry name" value="Porin_Euk/Tom40"/>
</dbReference>
<comment type="caution">
    <text evidence="1">The sequence shown here is derived from an EMBL/GenBank/DDBJ whole genome shotgun (WGS) entry which is preliminary data.</text>
</comment>
<dbReference type="Gene3D" id="2.40.160.10">
    <property type="entry name" value="Porin"/>
    <property type="match status" value="1"/>
</dbReference>
<name>A0A8J4UPL3_9MYCE</name>
<dbReference type="AlphaFoldDB" id="A0A8J4UPL3"/>
<reference evidence="1" key="1">
    <citation type="submission" date="2020-01" db="EMBL/GenBank/DDBJ databases">
        <title>Development of genomics and gene disruption for Polysphondylium violaceum indicates a role for the polyketide synthase stlB in stalk morphogenesis.</title>
        <authorList>
            <person name="Narita B."/>
            <person name="Kawabe Y."/>
            <person name="Kin K."/>
            <person name="Saito T."/>
            <person name="Gibbs R."/>
            <person name="Kuspa A."/>
            <person name="Muzny D."/>
            <person name="Queller D."/>
            <person name="Richards S."/>
            <person name="Strassman J."/>
            <person name="Sucgang R."/>
            <person name="Worley K."/>
            <person name="Schaap P."/>
        </authorList>
    </citation>
    <scope>NUCLEOTIDE SEQUENCE</scope>
    <source>
        <strain evidence="1">QSvi11</strain>
    </source>
</reference>
<dbReference type="InterPro" id="IPR023614">
    <property type="entry name" value="Porin_dom_sf"/>
</dbReference>
<dbReference type="EMBL" id="AJWJ01000672">
    <property type="protein sequence ID" value="KAF2069391.1"/>
    <property type="molecule type" value="Genomic_DNA"/>
</dbReference>
<gene>
    <name evidence="1" type="ORF">CYY_009289</name>
</gene>
<evidence type="ECO:0000313" key="2">
    <source>
        <dbReference type="Proteomes" id="UP000695562"/>
    </source>
</evidence>
<dbReference type="Pfam" id="PF01459">
    <property type="entry name" value="Porin_3"/>
    <property type="match status" value="1"/>
</dbReference>
<dbReference type="Proteomes" id="UP000695562">
    <property type="component" value="Unassembled WGS sequence"/>
</dbReference>
<dbReference type="InterPro" id="IPR001925">
    <property type="entry name" value="Porin_Euk"/>
</dbReference>
<dbReference type="GO" id="GO:0005741">
    <property type="term" value="C:mitochondrial outer membrane"/>
    <property type="evidence" value="ECO:0007669"/>
    <property type="project" value="InterPro"/>
</dbReference>
<dbReference type="PANTHER" id="PTHR11743:SF70">
    <property type="entry name" value="GH26960P-RELATED"/>
    <property type="match status" value="1"/>
</dbReference>
<dbReference type="GO" id="GO:0008308">
    <property type="term" value="F:voltage-gated monoatomic anion channel activity"/>
    <property type="evidence" value="ECO:0007669"/>
    <property type="project" value="InterPro"/>
</dbReference>
<accession>A0A8J4UPL3</accession>
<feature type="non-terminal residue" evidence="1">
    <location>
        <position position="1"/>
    </location>
</feature>
<keyword evidence="2" id="KW-1185">Reference proteome</keyword>
<proteinExistence type="predicted"/>
<evidence type="ECO:0008006" key="3">
    <source>
        <dbReference type="Google" id="ProtNLM"/>
    </source>
</evidence>
<evidence type="ECO:0000313" key="1">
    <source>
        <dbReference type="EMBL" id="KAF2069391.1"/>
    </source>
</evidence>
<protein>
    <recommendedName>
        <fullName evidence="3">Porin</fullName>
    </recommendedName>
</protein>
<dbReference type="PANTHER" id="PTHR11743">
    <property type="entry name" value="VOLTAGE-DEPENDENT ANION-SELECTIVE CHANNEL"/>
    <property type="match status" value="1"/>
</dbReference>
<dbReference type="OrthoDB" id="7827681at2759"/>
<sequence>SIVATNEVNKAGKWVGTINPKLTLNPHLKTPGTASVSLNTDAFNKGEITFDSLFPGLKTVLTVDSKKIFSTEFQYKKDKFAVTLLGKNDKSVLSSVSFAINSMFSVGVQTEYNFAKSSVKGVNATLVAKPRSDILITLTDKYIDGLLSVSTLYKPSAKVLVGGDVTVDLKAPQASPAFNLGAQYFINDASSLKFKINEASKLGLAYLITVNNNTKASASWNINGKDFKQGNSFGLNLTVSF</sequence>
<organism evidence="1 2">
    <name type="scientific">Polysphondylium violaceum</name>
    <dbReference type="NCBI Taxonomy" id="133409"/>
    <lineage>
        <taxon>Eukaryota</taxon>
        <taxon>Amoebozoa</taxon>
        <taxon>Evosea</taxon>
        <taxon>Eumycetozoa</taxon>
        <taxon>Dictyostelia</taxon>
        <taxon>Dictyosteliales</taxon>
        <taxon>Dictyosteliaceae</taxon>
        <taxon>Polysphondylium</taxon>
    </lineage>
</organism>